<reference evidence="2 3" key="1">
    <citation type="journal article" date="2016" name="Nat. Commun.">
        <title>Thousands of microbial genomes shed light on interconnected biogeochemical processes in an aquifer system.</title>
        <authorList>
            <person name="Anantharaman K."/>
            <person name="Brown C.T."/>
            <person name="Hug L.A."/>
            <person name="Sharon I."/>
            <person name="Castelle C.J."/>
            <person name="Probst A.J."/>
            <person name="Thomas B.C."/>
            <person name="Singh A."/>
            <person name="Wilkins M.J."/>
            <person name="Karaoz U."/>
            <person name="Brodie E.L."/>
            <person name="Williams K.H."/>
            <person name="Hubbard S.S."/>
            <person name="Banfield J.F."/>
        </authorList>
    </citation>
    <scope>NUCLEOTIDE SEQUENCE [LARGE SCALE GENOMIC DNA]</scope>
</reference>
<sequence length="307" mass="36427">MFKRIKKEIFFIIKLFNQSQRYDLICYFNYFKYRFFSRFILAKLPKHQCQPGDDFSFHMLCQEEDVFMAEWAISSFLKYSGLCPKIIIHDDGSMTKGSVRRLESRFSSLKVLLRSEALKMLEAHQGFNKIRDFNIKGHNIVIQLIDIFLLSDTPKVMLMDSDILFFKKPQEIINFINEQTGWDALVSKQPGTYDLMINNDYADKHQIYERQAGFMNSGMILFKKASISEVKFYEFFNNTKKSYEDYFLGMSGWGCLISQLNYKFLPEDKYILKGRPTQNTIMKHFTGPRRYEFFAYGIEKSRKITHN</sequence>
<name>A0A1F8F3G7_9BACT</name>
<organism evidence="2 3">
    <name type="scientific">Candidatus Yanofskybacteria bacterium RIFCSPHIGHO2_02_FULL_38_22b</name>
    <dbReference type="NCBI Taxonomy" id="1802673"/>
    <lineage>
        <taxon>Bacteria</taxon>
        <taxon>Candidatus Yanofskyibacteriota</taxon>
    </lineage>
</organism>
<dbReference type="InterPro" id="IPR029044">
    <property type="entry name" value="Nucleotide-diphossugar_trans"/>
</dbReference>
<dbReference type="EMBL" id="MGJN01000015">
    <property type="protein sequence ID" value="OGN06786.1"/>
    <property type="molecule type" value="Genomic_DNA"/>
</dbReference>
<feature type="domain" description="Nucleotide-diphospho-sugar transferase" evidence="1">
    <location>
        <begin position="155"/>
        <end position="243"/>
    </location>
</feature>
<gene>
    <name evidence="2" type="ORF">A3B86_00260</name>
</gene>
<dbReference type="AlphaFoldDB" id="A0A1F8F3G7"/>
<proteinExistence type="predicted"/>
<dbReference type="Pfam" id="PF03407">
    <property type="entry name" value="Nucleotid_trans"/>
    <property type="match status" value="1"/>
</dbReference>
<protein>
    <recommendedName>
        <fullName evidence="1">Nucleotide-diphospho-sugar transferase domain-containing protein</fullName>
    </recommendedName>
</protein>
<dbReference type="SUPFAM" id="SSF53448">
    <property type="entry name" value="Nucleotide-diphospho-sugar transferases"/>
    <property type="match status" value="1"/>
</dbReference>
<evidence type="ECO:0000259" key="1">
    <source>
        <dbReference type="Pfam" id="PF03407"/>
    </source>
</evidence>
<evidence type="ECO:0000313" key="3">
    <source>
        <dbReference type="Proteomes" id="UP000176834"/>
    </source>
</evidence>
<evidence type="ECO:0000313" key="2">
    <source>
        <dbReference type="EMBL" id="OGN06786.1"/>
    </source>
</evidence>
<comment type="caution">
    <text evidence="2">The sequence shown here is derived from an EMBL/GenBank/DDBJ whole genome shotgun (WGS) entry which is preliminary data.</text>
</comment>
<dbReference type="InterPro" id="IPR005069">
    <property type="entry name" value="Nucl-diP-sugar_transferase"/>
</dbReference>
<dbReference type="Proteomes" id="UP000176834">
    <property type="component" value="Unassembled WGS sequence"/>
</dbReference>
<dbReference type="Gene3D" id="3.90.550.10">
    <property type="entry name" value="Spore Coat Polysaccharide Biosynthesis Protein SpsA, Chain A"/>
    <property type="match status" value="1"/>
</dbReference>
<accession>A0A1F8F3G7</accession>